<keyword evidence="6" id="KW-1185">Reference proteome</keyword>
<evidence type="ECO:0000256" key="3">
    <source>
        <dbReference type="ARBA" id="ARBA00023163"/>
    </source>
</evidence>
<dbReference type="CDD" id="cd07377">
    <property type="entry name" value="WHTH_GntR"/>
    <property type="match status" value="1"/>
</dbReference>
<evidence type="ECO:0000256" key="1">
    <source>
        <dbReference type="ARBA" id="ARBA00023015"/>
    </source>
</evidence>
<evidence type="ECO:0000313" key="6">
    <source>
        <dbReference type="Proteomes" id="UP001151088"/>
    </source>
</evidence>
<dbReference type="GO" id="GO:0003700">
    <property type="term" value="F:DNA-binding transcription factor activity"/>
    <property type="evidence" value="ECO:0007669"/>
    <property type="project" value="InterPro"/>
</dbReference>
<dbReference type="SUPFAM" id="SSF64288">
    <property type="entry name" value="Chorismate lyase-like"/>
    <property type="match status" value="1"/>
</dbReference>
<proteinExistence type="predicted"/>
<dbReference type="PANTHER" id="PTHR44846">
    <property type="entry name" value="MANNOSYL-D-GLYCERATE TRANSPORT/METABOLISM SYSTEM REPRESSOR MNGR-RELATED"/>
    <property type="match status" value="1"/>
</dbReference>
<keyword evidence="3" id="KW-0804">Transcription</keyword>
<dbReference type="GO" id="GO:0045892">
    <property type="term" value="P:negative regulation of DNA-templated transcription"/>
    <property type="evidence" value="ECO:0007669"/>
    <property type="project" value="TreeGrafter"/>
</dbReference>
<dbReference type="Gene3D" id="3.40.1410.10">
    <property type="entry name" value="Chorismate lyase-like"/>
    <property type="match status" value="1"/>
</dbReference>
<dbReference type="InterPro" id="IPR050679">
    <property type="entry name" value="Bact_HTH_transcr_reg"/>
</dbReference>
<dbReference type="InterPro" id="IPR036390">
    <property type="entry name" value="WH_DNA-bd_sf"/>
</dbReference>
<dbReference type="Pfam" id="PF00392">
    <property type="entry name" value="GntR"/>
    <property type="match status" value="1"/>
</dbReference>
<dbReference type="SUPFAM" id="SSF46785">
    <property type="entry name" value="Winged helix' DNA-binding domain"/>
    <property type="match status" value="1"/>
</dbReference>
<protein>
    <submittedName>
        <fullName evidence="5">GntR family transcriptional regulator</fullName>
    </submittedName>
</protein>
<dbReference type="Proteomes" id="UP001151088">
    <property type="component" value="Unassembled WGS sequence"/>
</dbReference>
<dbReference type="GO" id="GO:0003677">
    <property type="term" value="F:DNA binding"/>
    <property type="evidence" value="ECO:0007669"/>
    <property type="project" value="UniProtKB-KW"/>
</dbReference>
<dbReference type="InterPro" id="IPR028978">
    <property type="entry name" value="Chorismate_lyase_/UTRA_dom_sf"/>
</dbReference>
<reference evidence="5" key="1">
    <citation type="submission" date="2022-08" db="EMBL/GenBank/DDBJ databases">
        <authorList>
            <person name="Li F."/>
        </authorList>
    </citation>
    <scope>NUCLEOTIDE SEQUENCE</scope>
    <source>
        <strain evidence="5">MQZ15Z-1</strain>
    </source>
</reference>
<dbReference type="SMART" id="SM00345">
    <property type="entry name" value="HTH_GNTR"/>
    <property type="match status" value="1"/>
</dbReference>
<evidence type="ECO:0000259" key="4">
    <source>
        <dbReference type="PROSITE" id="PS50949"/>
    </source>
</evidence>
<dbReference type="InterPro" id="IPR000524">
    <property type="entry name" value="Tscrpt_reg_HTH_GntR"/>
</dbReference>
<dbReference type="PANTHER" id="PTHR44846:SF1">
    <property type="entry name" value="MANNOSYL-D-GLYCERATE TRANSPORT_METABOLISM SYSTEM REPRESSOR MNGR-RELATED"/>
    <property type="match status" value="1"/>
</dbReference>
<name>A0A9X2PJH4_9HYPH</name>
<feature type="domain" description="HTH gntR-type" evidence="4">
    <location>
        <begin position="16"/>
        <end position="84"/>
    </location>
</feature>
<dbReference type="EMBL" id="JANTHZ010000010">
    <property type="protein sequence ID" value="MCS0497220.1"/>
    <property type="molecule type" value="Genomic_DNA"/>
</dbReference>
<organism evidence="5 6">
    <name type="scientific">Ancylobacter mangrovi</name>
    <dbReference type="NCBI Taxonomy" id="2972472"/>
    <lineage>
        <taxon>Bacteria</taxon>
        <taxon>Pseudomonadati</taxon>
        <taxon>Pseudomonadota</taxon>
        <taxon>Alphaproteobacteria</taxon>
        <taxon>Hyphomicrobiales</taxon>
        <taxon>Xanthobacteraceae</taxon>
        <taxon>Ancylobacter</taxon>
    </lineage>
</organism>
<gene>
    <name evidence="5" type="ORF">NVS89_19210</name>
</gene>
<dbReference type="RefSeq" id="WP_258734372.1">
    <property type="nucleotide sequence ID" value="NZ_JANTHZ010000010.1"/>
</dbReference>
<dbReference type="PRINTS" id="PR00035">
    <property type="entry name" value="HTHGNTR"/>
</dbReference>
<accession>A0A9X2PJH4</accession>
<comment type="caution">
    <text evidence="5">The sequence shown here is derived from an EMBL/GenBank/DDBJ whole genome shotgun (WGS) entry which is preliminary data.</text>
</comment>
<dbReference type="Gene3D" id="1.10.10.10">
    <property type="entry name" value="Winged helix-like DNA-binding domain superfamily/Winged helix DNA-binding domain"/>
    <property type="match status" value="1"/>
</dbReference>
<evidence type="ECO:0000256" key="2">
    <source>
        <dbReference type="ARBA" id="ARBA00023125"/>
    </source>
</evidence>
<sequence>MSTLIPSRTTSADRFTPLYVRIQERIRAAIADGTMAAGDRVWSEAELAREYKTTRSTVRQALAKLEFEGLIVRHVGRGSFVAERTTVRSPIDSRFSMSFEEQVAQSGRIVTYRSPTLELMMPPQPFAETLGLEPHTLAFKLKRVRVIDGRPVCLEVRYMPREIGERVTGEMLASRSAQSFVGDIIGENIPTIVVSVTAELAQGSVASLLNVSEGSPLLVRKNSHYASSGAVVQCGRSLFVGDVSTDYVLGRPPPHPPK</sequence>
<dbReference type="InterPro" id="IPR011663">
    <property type="entry name" value="UTRA"/>
</dbReference>
<dbReference type="InterPro" id="IPR036388">
    <property type="entry name" value="WH-like_DNA-bd_sf"/>
</dbReference>
<keyword evidence="1" id="KW-0805">Transcription regulation</keyword>
<keyword evidence="2" id="KW-0238">DNA-binding</keyword>
<dbReference type="SMART" id="SM00866">
    <property type="entry name" value="UTRA"/>
    <property type="match status" value="1"/>
</dbReference>
<dbReference type="Pfam" id="PF07702">
    <property type="entry name" value="UTRA"/>
    <property type="match status" value="1"/>
</dbReference>
<evidence type="ECO:0000313" key="5">
    <source>
        <dbReference type="EMBL" id="MCS0497220.1"/>
    </source>
</evidence>
<dbReference type="PROSITE" id="PS50949">
    <property type="entry name" value="HTH_GNTR"/>
    <property type="match status" value="1"/>
</dbReference>
<dbReference type="AlphaFoldDB" id="A0A9X2PJH4"/>